<dbReference type="AlphaFoldDB" id="A0A835CNP0"/>
<feature type="region of interest" description="Disordered" evidence="1">
    <location>
        <begin position="75"/>
        <end position="101"/>
    </location>
</feature>
<organism evidence="2 3">
    <name type="scientific">Aphidius gifuensis</name>
    <name type="common">Parasitoid wasp</name>
    <dbReference type="NCBI Taxonomy" id="684658"/>
    <lineage>
        <taxon>Eukaryota</taxon>
        <taxon>Metazoa</taxon>
        <taxon>Ecdysozoa</taxon>
        <taxon>Arthropoda</taxon>
        <taxon>Hexapoda</taxon>
        <taxon>Insecta</taxon>
        <taxon>Pterygota</taxon>
        <taxon>Neoptera</taxon>
        <taxon>Endopterygota</taxon>
        <taxon>Hymenoptera</taxon>
        <taxon>Apocrita</taxon>
        <taxon>Ichneumonoidea</taxon>
        <taxon>Braconidae</taxon>
        <taxon>Aphidiinae</taxon>
        <taxon>Aphidius</taxon>
    </lineage>
</organism>
<sequence>MSGNMNKKKRPIEYKEYQWTRQFELKKKIYAARDNQNQLYKRITISATNEDPGHSENHTQEQRQTHIHQLHDGLNHQVNNDAPDDRDQLFDNSESENEADFNNDYDTYITNQTDVCLDDVDVFVDKQINFIFDFNVDADNDRSDNRERTAVEATDHDLDTNFIGNNSQNPLSNFNIYDVADDGRILSITGDLDTTSSLI</sequence>
<evidence type="ECO:0000313" key="3">
    <source>
        <dbReference type="Proteomes" id="UP000639338"/>
    </source>
</evidence>
<keyword evidence="3" id="KW-1185">Reference proteome</keyword>
<dbReference type="Proteomes" id="UP000639338">
    <property type="component" value="Unassembled WGS sequence"/>
</dbReference>
<name>A0A835CNP0_APHGI</name>
<dbReference type="EMBL" id="JACMRX010000004">
    <property type="protein sequence ID" value="KAF7991019.1"/>
    <property type="molecule type" value="Genomic_DNA"/>
</dbReference>
<reference evidence="2 3" key="1">
    <citation type="submission" date="2020-08" db="EMBL/GenBank/DDBJ databases">
        <title>Aphidius gifuensis genome sequencing and assembly.</title>
        <authorList>
            <person name="Du Z."/>
        </authorList>
    </citation>
    <scope>NUCLEOTIDE SEQUENCE [LARGE SCALE GENOMIC DNA]</scope>
    <source>
        <strain evidence="2">YNYX2018</strain>
        <tissue evidence="2">Adults</tissue>
    </source>
</reference>
<evidence type="ECO:0000313" key="2">
    <source>
        <dbReference type="EMBL" id="KAF7991019.1"/>
    </source>
</evidence>
<evidence type="ECO:0000256" key="1">
    <source>
        <dbReference type="SAM" id="MobiDB-lite"/>
    </source>
</evidence>
<proteinExistence type="predicted"/>
<gene>
    <name evidence="2" type="ORF">HCN44_000824</name>
</gene>
<comment type="caution">
    <text evidence="2">The sequence shown here is derived from an EMBL/GenBank/DDBJ whole genome shotgun (WGS) entry which is preliminary data.</text>
</comment>
<accession>A0A835CNP0</accession>
<protein>
    <submittedName>
        <fullName evidence="2">Uncharacterized protein</fullName>
    </submittedName>
</protein>